<accession>A0ABS7A5I5</accession>
<name>A0ABS7A5I5_9PROT</name>
<reference evidence="2 3" key="1">
    <citation type="submission" date="2021-07" db="EMBL/GenBank/DDBJ databases">
        <authorList>
            <person name="So Y."/>
        </authorList>
    </citation>
    <scope>NUCLEOTIDE SEQUENCE [LARGE SCALE GENOMIC DNA]</scope>
    <source>
        <strain evidence="2 3">HJA6</strain>
    </source>
</reference>
<organism evidence="2 3">
    <name type="scientific">Roseomonas alba</name>
    <dbReference type="NCBI Taxonomy" id="2846776"/>
    <lineage>
        <taxon>Bacteria</taxon>
        <taxon>Pseudomonadati</taxon>
        <taxon>Pseudomonadota</taxon>
        <taxon>Alphaproteobacteria</taxon>
        <taxon>Acetobacterales</taxon>
        <taxon>Roseomonadaceae</taxon>
        <taxon>Roseomonas</taxon>
    </lineage>
</organism>
<dbReference type="Proteomes" id="UP001196565">
    <property type="component" value="Unassembled WGS sequence"/>
</dbReference>
<comment type="caution">
    <text evidence="2">The sequence shown here is derived from an EMBL/GenBank/DDBJ whole genome shotgun (WGS) entry which is preliminary data.</text>
</comment>
<evidence type="ECO:0000256" key="1">
    <source>
        <dbReference type="SAM" id="MobiDB-lite"/>
    </source>
</evidence>
<dbReference type="RefSeq" id="WP_219762144.1">
    <property type="nucleotide sequence ID" value="NZ_JAHYBZ010000002.1"/>
</dbReference>
<dbReference type="EMBL" id="JAHYBZ010000002">
    <property type="protein sequence ID" value="MBW6397540.1"/>
    <property type="molecule type" value="Genomic_DNA"/>
</dbReference>
<evidence type="ECO:0000313" key="3">
    <source>
        <dbReference type="Proteomes" id="UP001196565"/>
    </source>
</evidence>
<protein>
    <submittedName>
        <fullName evidence="2">Uncharacterized protein</fullName>
    </submittedName>
</protein>
<evidence type="ECO:0000313" key="2">
    <source>
        <dbReference type="EMBL" id="MBW6397540.1"/>
    </source>
</evidence>
<gene>
    <name evidence="2" type="ORF">KPL78_06765</name>
</gene>
<feature type="region of interest" description="Disordered" evidence="1">
    <location>
        <begin position="21"/>
        <end position="61"/>
    </location>
</feature>
<sequence length="114" mass="12265">MSAHPRAVMLGTVAHDDAAVGYPGPLTGGRPRQVPRQRRPAGLSPGLPRAVRDTKQSARPNSDLLTERNVRLIRAWNVVRARVALREGESVAAPLPELAKCVAGGCITDPRLEF</sequence>
<proteinExistence type="predicted"/>
<keyword evidence="3" id="KW-1185">Reference proteome</keyword>